<evidence type="ECO:0000313" key="3">
    <source>
        <dbReference type="Proteomes" id="UP000291469"/>
    </source>
</evidence>
<reference evidence="2 3" key="1">
    <citation type="submission" date="2019-01" db="EMBL/GenBank/DDBJ databases">
        <title>Egibacter rhizosphaerae EGI 80759T.</title>
        <authorList>
            <person name="Chen D.-D."/>
            <person name="Tian Y."/>
            <person name="Jiao J.-Y."/>
            <person name="Zhang X.-T."/>
            <person name="Zhang Y.-G."/>
            <person name="Zhang Y."/>
            <person name="Xiao M."/>
            <person name="Shu W.-S."/>
            <person name="Li W.-J."/>
        </authorList>
    </citation>
    <scope>NUCLEOTIDE SEQUENCE [LARGE SCALE GENOMIC DNA]</scope>
    <source>
        <strain evidence="2 3">EGI 80759</strain>
    </source>
</reference>
<dbReference type="OrthoDB" id="2663421at2"/>
<protein>
    <submittedName>
        <fullName evidence="2">Uncharacterized protein</fullName>
    </submittedName>
</protein>
<feature type="compositionally biased region" description="Basic and acidic residues" evidence="1">
    <location>
        <begin position="163"/>
        <end position="176"/>
    </location>
</feature>
<dbReference type="Gene3D" id="3.30.460.40">
    <property type="match status" value="1"/>
</dbReference>
<dbReference type="Proteomes" id="UP000291469">
    <property type="component" value="Chromosome"/>
</dbReference>
<name>A0A411YBL7_9ACTN</name>
<dbReference type="AlphaFoldDB" id="A0A411YBL7"/>
<sequence>MGDLDLLTDADQEAALRESAGDWIVELSHEGTELWASAWIARLSLESVDVDVIGGMALHHPDGVIAIPARTTSWVNVEGASVPVGDPALWWVVYRSYKPEKARLLERVVPSSRRAAVLAEVGLPSGDPLTPPGDPHPVPGHPHPPSGDPLTPPSDQHPAPVDQHPRSRPDPPDEVP</sequence>
<gene>
    <name evidence="2" type="ORF">ER308_02945</name>
</gene>
<accession>A0A411YBL7</accession>
<evidence type="ECO:0000256" key="1">
    <source>
        <dbReference type="SAM" id="MobiDB-lite"/>
    </source>
</evidence>
<dbReference type="RefSeq" id="WP_131153619.1">
    <property type="nucleotide sequence ID" value="NZ_CP036402.1"/>
</dbReference>
<feature type="compositionally biased region" description="Pro residues" evidence="1">
    <location>
        <begin position="129"/>
        <end position="152"/>
    </location>
</feature>
<organism evidence="2 3">
    <name type="scientific">Egibacter rhizosphaerae</name>
    <dbReference type="NCBI Taxonomy" id="1670831"/>
    <lineage>
        <taxon>Bacteria</taxon>
        <taxon>Bacillati</taxon>
        <taxon>Actinomycetota</taxon>
        <taxon>Nitriliruptoria</taxon>
        <taxon>Egibacterales</taxon>
        <taxon>Egibacteraceae</taxon>
        <taxon>Egibacter</taxon>
    </lineage>
</organism>
<dbReference type="SUPFAM" id="SSF81301">
    <property type="entry name" value="Nucleotidyltransferase"/>
    <property type="match status" value="1"/>
</dbReference>
<feature type="region of interest" description="Disordered" evidence="1">
    <location>
        <begin position="122"/>
        <end position="176"/>
    </location>
</feature>
<dbReference type="KEGG" id="erz:ER308_02945"/>
<dbReference type="InterPro" id="IPR043519">
    <property type="entry name" value="NT_sf"/>
</dbReference>
<dbReference type="EMBL" id="CP036402">
    <property type="protein sequence ID" value="QBI18621.1"/>
    <property type="molecule type" value="Genomic_DNA"/>
</dbReference>
<evidence type="ECO:0000313" key="2">
    <source>
        <dbReference type="EMBL" id="QBI18621.1"/>
    </source>
</evidence>
<proteinExistence type="predicted"/>
<keyword evidence="3" id="KW-1185">Reference proteome</keyword>